<sequence>MPLKLYFPTLLLLFYSTLIFSQNEKFQNNPAVSDSIYSEILKEQRLFYVQFPDNYNTNSEVKYPVAFILDGEFLMPTVHNFQGYYSGGFTPEMILIGISNLNNRTRDLTTSKITESYGMPYTRQNGEAENFVNFMANELIPYIEKNYSVSSFRTLIGHSYGGLFTVYTLIHHPELFANYVAIDPSLDWDKQKLIKEAKDVLSSKNYQGKSLFMSLNGQLHWQNKEITIDNVMEDDSDDTLFPRSNLSFKNTVEKYQDNGLALEWKFYPNDLHGTIQFPSVRDGLIALFKWFQMENTDKINSFETSTEELNSIIRYRADKLEQHLGYVVPPYPEDLLNMSGYMSMDMQNMERAKLYFESAIEFYPKSANAYDSMSDFYEQNKDIKNALKYAQMAYKIESSDYLKQKIKKLSTD</sequence>
<name>A0ABS7XS69_9FLAO</name>
<proteinExistence type="inferred from homology"/>
<dbReference type="InterPro" id="IPR029058">
    <property type="entry name" value="AB_hydrolase_fold"/>
</dbReference>
<reference evidence="4" key="1">
    <citation type="submission" date="2023-07" db="EMBL/GenBank/DDBJ databases">
        <authorList>
            <person name="Yue Y."/>
        </authorList>
    </citation>
    <scope>NUCLEOTIDE SEQUENCE [LARGE SCALE GENOMIC DNA]</scope>
    <source>
        <strain evidence="4">D23</strain>
    </source>
</reference>
<dbReference type="PANTHER" id="PTHR40841:SF2">
    <property type="entry name" value="SIDEROPHORE-DEGRADING ESTERASE (EUROFUNG)"/>
    <property type="match status" value="1"/>
</dbReference>
<dbReference type="Pfam" id="PF00756">
    <property type="entry name" value="Esterase"/>
    <property type="match status" value="1"/>
</dbReference>
<dbReference type="Gene3D" id="3.40.50.1820">
    <property type="entry name" value="alpha/beta hydrolase"/>
    <property type="match status" value="1"/>
</dbReference>
<dbReference type="Proteomes" id="UP001198901">
    <property type="component" value="Unassembled WGS sequence"/>
</dbReference>
<dbReference type="EMBL" id="JAIUJR010000006">
    <property type="protein sequence ID" value="MCA0132874.1"/>
    <property type="molecule type" value="Genomic_DNA"/>
</dbReference>
<dbReference type="RefSeq" id="WP_224528822.1">
    <property type="nucleotide sequence ID" value="NZ_JAIUJR010000006.1"/>
</dbReference>
<accession>A0ABS7XS69</accession>
<keyword evidence="4" id="KW-1185">Reference proteome</keyword>
<evidence type="ECO:0000256" key="2">
    <source>
        <dbReference type="ARBA" id="ARBA00022801"/>
    </source>
</evidence>
<dbReference type="InterPro" id="IPR011990">
    <property type="entry name" value="TPR-like_helical_dom_sf"/>
</dbReference>
<dbReference type="InterPro" id="IPR052558">
    <property type="entry name" value="Siderophore_Hydrolase_D"/>
</dbReference>
<evidence type="ECO:0000313" key="4">
    <source>
        <dbReference type="Proteomes" id="UP001198901"/>
    </source>
</evidence>
<dbReference type="InterPro" id="IPR000801">
    <property type="entry name" value="Esterase-like"/>
</dbReference>
<gene>
    <name evidence="3" type="ORF">LBU54_09805</name>
</gene>
<dbReference type="SUPFAM" id="SSF53474">
    <property type="entry name" value="alpha/beta-Hydrolases"/>
    <property type="match status" value="1"/>
</dbReference>
<dbReference type="SUPFAM" id="SSF48452">
    <property type="entry name" value="TPR-like"/>
    <property type="match status" value="1"/>
</dbReference>
<dbReference type="PANTHER" id="PTHR40841">
    <property type="entry name" value="SIDEROPHORE TRIACETYLFUSARININE C ESTERASE"/>
    <property type="match status" value="1"/>
</dbReference>
<keyword evidence="2" id="KW-0378">Hydrolase</keyword>
<evidence type="ECO:0000313" key="3">
    <source>
        <dbReference type="EMBL" id="MCA0132874.1"/>
    </source>
</evidence>
<protein>
    <submittedName>
        <fullName evidence="3">Prolyl oligopeptidase family serine peptidase</fullName>
    </submittedName>
</protein>
<comment type="caution">
    <text evidence="3">The sequence shown here is derived from an EMBL/GenBank/DDBJ whole genome shotgun (WGS) entry which is preliminary data.</text>
</comment>
<organism evidence="3 4">
    <name type="scientific">Winogradskyella alexanderae</name>
    <dbReference type="NCBI Taxonomy" id="2877123"/>
    <lineage>
        <taxon>Bacteria</taxon>
        <taxon>Pseudomonadati</taxon>
        <taxon>Bacteroidota</taxon>
        <taxon>Flavobacteriia</taxon>
        <taxon>Flavobacteriales</taxon>
        <taxon>Flavobacteriaceae</taxon>
        <taxon>Winogradskyella</taxon>
    </lineage>
</organism>
<evidence type="ECO:0000256" key="1">
    <source>
        <dbReference type="ARBA" id="ARBA00005622"/>
    </source>
</evidence>
<comment type="similarity">
    <text evidence="1">Belongs to the esterase D family.</text>
</comment>